<evidence type="ECO:0000313" key="1">
    <source>
        <dbReference type="EMBL" id="KKN81779.1"/>
    </source>
</evidence>
<name>A0A0F9TR31_9ZZZZ</name>
<proteinExistence type="predicted"/>
<sequence>MSDTSKTYIKMCNCPEIQGQMKRDLKPSGFGWDYISNYEDWDSQYIAEDGETSLHCAGCNSEYGGRGLVAIAIWLPRQDQLQEMMGQGYGKCFALIEALWNWWTAPENPCGYCESLEQLWLAFVMKEKYNKTWDGEQWQ</sequence>
<dbReference type="EMBL" id="LAZR01000211">
    <property type="protein sequence ID" value="KKN81779.1"/>
    <property type="molecule type" value="Genomic_DNA"/>
</dbReference>
<organism evidence="1">
    <name type="scientific">marine sediment metagenome</name>
    <dbReference type="NCBI Taxonomy" id="412755"/>
    <lineage>
        <taxon>unclassified sequences</taxon>
        <taxon>metagenomes</taxon>
        <taxon>ecological metagenomes</taxon>
    </lineage>
</organism>
<accession>A0A0F9TR31</accession>
<dbReference type="AlphaFoldDB" id="A0A0F9TR31"/>
<gene>
    <name evidence="1" type="ORF">LCGC14_0316910</name>
</gene>
<comment type="caution">
    <text evidence="1">The sequence shown here is derived from an EMBL/GenBank/DDBJ whole genome shotgun (WGS) entry which is preliminary data.</text>
</comment>
<reference evidence="1" key="1">
    <citation type="journal article" date="2015" name="Nature">
        <title>Complex archaea that bridge the gap between prokaryotes and eukaryotes.</title>
        <authorList>
            <person name="Spang A."/>
            <person name="Saw J.H."/>
            <person name="Jorgensen S.L."/>
            <person name="Zaremba-Niedzwiedzka K."/>
            <person name="Martijn J."/>
            <person name="Lind A.E."/>
            <person name="van Eijk R."/>
            <person name="Schleper C."/>
            <person name="Guy L."/>
            <person name="Ettema T.J."/>
        </authorList>
    </citation>
    <scope>NUCLEOTIDE SEQUENCE</scope>
</reference>
<protein>
    <submittedName>
        <fullName evidence="1">Uncharacterized protein</fullName>
    </submittedName>
</protein>